<reference evidence="4 5" key="1">
    <citation type="journal article" date="2023" name="bioRxiv">
        <title>High-quality genome assemblies of four members of thePodospora anserinaspecies complex.</title>
        <authorList>
            <person name="Ament-Velasquez S.L."/>
            <person name="Vogan A.A."/>
            <person name="Wallerman O."/>
            <person name="Hartmann F."/>
            <person name="Gautier V."/>
            <person name="Silar P."/>
            <person name="Giraud T."/>
            <person name="Johannesson H."/>
        </authorList>
    </citation>
    <scope>NUCLEOTIDE SEQUENCE [LARGE SCALE GENOMIC DNA]</scope>
    <source>
        <strain evidence="4 5">CBS 411.78</strain>
    </source>
</reference>
<accession>A0ABR0HCU6</accession>
<proteinExistence type="inferred from homology"/>
<dbReference type="InterPro" id="IPR008570">
    <property type="entry name" value="ESCRT-II_cplx_Vps25-sub"/>
</dbReference>
<dbReference type="InterPro" id="IPR036388">
    <property type="entry name" value="WH-like_DNA-bd_sf"/>
</dbReference>
<sequence length="176" mass="19933">MTTNPPPAAAAAAAATAAFPFPKEHSFPPFFTPQINLSTRHAQLSKWSSLILAYCRHHKLYRISLSDATTSPASVIYPLFNNETINRRLEVSYMKEIIDFMKRQGRAEWYGGKEGDLVWVYWRTPEEWAGLLERWADETGNRGVVVTVYELAEGEGTRGSGEFLMMGSRKRSWLTA</sequence>
<organism evidence="4 5">
    <name type="scientific">Podospora pseudopauciseta</name>
    <dbReference type="NCBI Taxonomy" id="2093780"/>
    <lineage>
        <taxon>Eukaryota</taxon>
        <taxon>Fungi</taxon>
        <taxon>Dikarya</taxon>
        <taxon>Ascomycota</taxon>
        <taxon>Pezizomycotina</taxon>
        <taxon>Sordariomycetes</taxon>
        <taxon>Sordariomycetidae</taxon>
        <taxon>Sordariales</taxon>
        <taxon>Podosporaceae</taxon>
        <taxon>Podospora</taxon>
    </lineage>
</organism>
<dbReference type="InterPro" id="IPR036390">
    <property type="entry name" value="WH_DNA-bd_sf"/>
</dbReference>
<keyword evidence="2" id="KW-0813">Transport</keyword>
<evidence type="ECO:0000256" key="1">
    <source>
        <dbReference type="ARBA" id="ARBA00009674"/>
    </source>
</evidence>
<dbReference type="PANTHER" id="PTHR13149:SF0">
    <property type="entry name" value="VACUOLAR PROTEIN-SORTING-ASSOCIATED PROTEIN 25"/>
    <property type="match status" value="1"/>
</dbReference>
<protein>
    <recommendedName>
        <fullName evidence="6">Vacuolar protein-sorting-associated protein 25</fullName>
    </recommendedName>
</protein>
<dbReference type="GeneID" id="87932864"/>
<evidence type="ECO:0000256" key="3">
    <source>
        <dbReference type="ARBA" id="ARBA00022927"/>
    </source>
</evidence>
<dbReference type="EMBL" id="JAFFHB010000005">
    <property type="protein sequence ID" value="KAK4665865.1"/>
    <property type="molecule type" value="Genomic_DNA"/>
</dbReference>
<dbReference type="Gene3D" id="1.10.10.10">
    <property type="entry name" value="Winged helix-like DNA-binding domain superfamily/Winged helix DNA-binding domain"/>
    <property type="match status" value="1"/>
</dbReference>
<keyword evidence="3" id="KW-0653">Protein transport</keyword>
<dbReference type="Proteomes" id="UP001326199">
    <property type="component" value="Unassembled WGS sequence"/>
</dbReference>
<evidence type="ECO:0000313" key="5">
    <source>
        <dbReference type="Proteomes" id="UP001326199"/>
    </source>
</evidence>
<dbReference type="PANTHER" id="PTHR13149">
    <property type="entry name" value="VACUOLAR PROTEIN SORTING-ASSOCIATED PROTEIN VPS25"/>
    <property type="match status" value="1"/>
</dbReference>
<evidence type="ECO:0000313" key="4">
    <source>
        <dbReference type="EMBL" id="KAK4665865.1"/>
    </source>
</evidence>
<evidence type="ECO:0008006" key="6">
    <source>
        <dbReference type="Google" id="ProtNLM"/>
    </source>
</evidence>
<comment type="caution">
    <text evidence="4">The sequence shown here is derived from an EMBL/GenBank/DDBJ whole genome shotgun (WGS) entry which is preliminary data.</text>
</comment>
<comment type="similarity">
    <text evidence="1">Belongs to the VPS25 family.</text>
</comment>
<keyword evidence="5" id="KW-1185">Reference proteome</keyword>
<name>A0ABR0HCU6_9PEZI</name>
<gene>
    <name evidence="4" type="ORF">QC763_408930</name>
</gene>
<dbReference type="InterPro" id="IPR014041">
    <property type="entry name" value="ESCRT-II_cplx_Vps25-sub_N"/>
</dbReference>
<dbReference type="RefSeq" id="XP_062765831.1">
    <property type="nucleotide sequence ID" value="XM_062912521.1"/>
</dbReference>
<evidence type="ECO:0000256" key="2">
    <source>
        <dbReference type="ARBA" id="ARBA00022448"/>
    </source>
</evidence>
<dbReference type="Pfam" id="PF05871">
    <property type="entry name" value="ESCRT-II"/>
    <property type="match status" value="1"/>
</dbReference>
<dbReference type="SUPFAM" id="SSF46785">
    <property type="entry name" value="Winged helix' DNA-binding domain"/>
    <property type="match status" value="2"/>
</dbReference>
<dbReference type="Gene3D" id="1.10.10.570">
    <property type="entry name" value="Winged helix' DNA-binding domain. Chain C. Domain 1"/>
    <property type="match status" value="1"/>
</dbReference>